<evidence type="ECO:0000256" key="1">
    <source>
        <dbReference type="SAM" id="MobiDB-lite"/>
    </source>
</evidence>
<protein>
    <submittedName>
        <fullName evidence="2">Uncharacterized protein</fullName>
    </submittedName>
</protein>
<name>A0AAX4JNC5_9TREE</name>
<proteinExistence type="predicted"/>
<dbReference type="EMBL" id="CP144099">
    <property type="protein sequence ID" value="WWC86920.1"/>
    <property type="molecule type" value="Genomic_DNA"/>
</dbReference>
<gene>
    <name evidence="2" type="ORF">L201_001799</name>
</gene>
<sequence length="330" mass="37944">MSIEGHQRTLASCCLLSSKLYKIASPILWNRLRLTARTVDPEDGKKKISEEKKSVGKIRDRQKNSKRLREHVRTLSLFHHSPYWCHSDSDEEDRKLFELPNLHTLHLHLRDDGCIHDGPHIEENCRILEQLKPKTLVIHNTDIISLDLDKICIPNGIFKNVEIICLISPAYDRILYPGIYNGLPKLPSLIRVFWLFTPSSSKITDCGYWYQTYKQYLATLALQTCSLEVPFTIINSGVLGSCGTKDPIPAINSCQNALAVYVKQSVERQEKFKVNDKNQSAADKRPVSDLVNFVSLKQFLEEEDWSVYLEKDEVERWVQATHRLIAPMEA</sequence>
<keyword evidence="3" id="KW-1185">Reference proteome</keyword>
<dbReference type="Proteomes" id="UP001355207">
    <property type="component" value="Chromosome 2"/>
</dbReference>
<feature type="compositionally biased region" description="Basic and acidic residues" evidence="1">
    <location>
        <begin position="40"/>
        <end position="63"/>
    </location>
</feature>
<dbReference type="RefSeq" id="XP_066073683.1">
    <property type="nucleotide sequence ID" value="XM_066217586.1"/>
</dbReference>
<feature type="region of interest" description="Disordered" evidence="1">
    <location>
        <begin position="40"/>
        <end position="64"/>
    </location>
</feature>
<dbReference type="GeneID" id="91092471"/>
<evidence type="ECO:0000313" key="3">
    <source>
        <dbReference type="Proteomes" id="UP001355207"/>
    </source>
</evidence>
<organism evidence="2 3">
    <name type="scientific">Kwoniella dendrophila CBS 6074</name>
    <dbReference type="NCBI Taxonomy" id="1295534"/>
    <lineage>
        <taxon>Eukaryota</taxon>
        <taxon>Fungi</taxon>
        <taxon>Dikarya</taxon>
        <taxon>Basidiomycota</taxon>
        <taxon>Agaricomycotina</taxon>
        <taxon>Tremellomycetes</taxon>
        <taxon>Tremellales</taxon>
        <taxon>Cryptococcaceae</taxon>
        <taxon>Kwoniella</taxon>
    </lineage>
</organism>
<reference evidence="2 3" key="1">
    <citation type="submission" date="2024-01" db="EMBL/GenBank/DDBJ databases">
        <title>Comparative genomics of Cryptococcus and Kwoniella reveals pathogenesis evolution and contrasting modes of karyotype evolution via chromosome fusion or intercentromeric recombination.</title>
        <authorList>
            <person name="Coelho M.A."/>
            <person name="David-Palma M."/>
            <person name="Shea T."/>
            <person name="Bowers K."/>
            <person name="McGinley-Smith S."/>
            <person name="Mohammad A.W."/>
            <person name="Gnirke A."/>
            <person name="Yurkov A.M."/>
            <person name="Nowrousian M."/>
            <person name="Sun S."/>
            <person name="Cuomo C.A."/>
            <person name="Heitman J."/>
        </authorList>
    </citation>
    <scope>NUCLEOTIDE SEQUENCE [LARGE SCALE GENOMIC DNA]</scope>
    <source>
        <strain evidence="2 3">CBS 6074</strain>
    </source>
</reference>
<dbReference type="AlphaFoldDB" id="A0AAX4JNC5"/>
<accession>A0AAX4JNC5</accession>
<evidence type="ECO:0000313" key="2">
    <source>
        <dbReference type="EMBL" id="WWC86920.1"/>
    </source>
</evidence>